<dbReference type="RefSeq" id="WP_232357511.1">
    <property type="nucleotide sequence ID" value="NZ_JAEDXA010000001.1"/>
</dbReference>
<dbReference type="Proteomes" id="UP001172109">
    <property type="component" value="Unassembled WGS sequence"/>
</dbReference>
<name>A0AAP4RAD9_9BURK</name>
<comment type="caution">
    <text evidence="1">The sequence shown here is derived from an EMBL/GenBank/DDBJ whole genome shotgun (WGS) entry which is preliminary data.</text>
</comment>
<gene>
    <name evidence="1" type="ORF">QZM56_35150</name>
</gene>
<accession>A0AAP4RAD9</accession>
<organism evidence="1 2">
    <name type="scientific">Burkholderia contaminans</name>
    <dbReference type="NCBI Taxonomy" id="488447"/>
    <lineage>
        <taxon>Bacteria</taxon>
        <taxon>Pseudomonadati</taxon>
        <taxon>Pseudomonadota</taxon>
        <taxon>Betaproteobacteria</taxon>
        <taxon>Burkholderiales</taxon>
        <taxon>Burkholderiaceae</taxon>
        <taxon>Burkholderia</taxon>
        <taxon>Burkholderia cepacia complex</taxon>
    </lineage>
</organism>
<reference evidence="1" key="1">
    <citation type="submission" date="2023-07" db="EMBL/GenBank/DDBJ databases">
        <title>A collection of bacterial strains from the Burkholderia cepacia Research Laboratory and Repository.</title>
        <authorList>
            <person name="Lipuma J."/>
            <person name="Spilker T."/>
            <person name="Caverly L."/>
        </authorList>
    </citation>
    <scope>NUCLEOTIDE SEQUENCE</scope>
    <source>
        <strain evidence="1">AU44979</strain>
    </source>
</reference>
<evidence type="ECO:0000313" key="2">
    <source>
        <dbReference type="Proteomes" id="UP001172109"/>
    </source>
</evidence>
<dbReference type="EMBL" id="JAUJQS010000041">
    <property type="protein sequence ID" value="MDN7569751.1"/>
    <property type="molecule type" value="Genomic_DNA"/>
</dbReference>
<protein>
    <submittedName>
        <fullName evidence="1">Uncharacterized protein</fullName>
    </submittedName>
</protein>
<proteinExistence type="predicted"/>
<evidence type="ECO:0000313" key="1">
    <source>
        <dbReference type="EMBL" id="MDN7569751.1"/>
    </source>
</evidence>
<dbReference type="AlphaFoldDB" id="A0AAP4RAD9"/>
<sequence>MVTVDIERPAAHQRTTALLPQFVDIVEASQYDDLPQLADFRTPRAEEAPRGPRIRYPPMRTGGNGILLQQQTRQRCQFILHVDHPSQNGLRTRASHPLAT</sequence>